<dbReference type="AlphaFoldDB" id="A0AAI8W0U5"/>
<dbReference type="InterPro" id="IPR040459">
    <property type="entry name" value="MJ1316"/>
</dbReference>
<proteinExistence type="predicted"/>
<accession>A0AAI8W0U5</accession>
<sequence length="528" mass="60540">MEDTQLQQGNQLQHENAVAYNALATAIDNIMLKLGFQDGGDLYMNATPPDRGERLPPMIFETGTLMYGIVPKSRSCKIICVAEMSHKLFWEHFRESLGLSADTGAAPSTRQITIHTSSIPGLDLKPGATIQFFHSRQDWSTFEKCRKTLGQEHACIEPGNYAGEFELWRSMQSPPTLSLAELKNPRASVTQMQRFRHGYLVFRRWADLMGLFSDVPEYGYLSEKCLCELFRRAALEIGTNWSSVLHVLASKTFQEIIEKKAISVLLPNGTNLAANVYTEHKDAIISTIADGSCTAQPWDQWPEVGVQLFSRGCSTYLKYEAHCWNLQENEEVAITVRLLLEKYMQIVRNNPKLKARLWPRPLKNEQKGDYLYLIGLQFHAEDGAGLSELLDHVKDANLWESYHSGWYHRVDHVDEEEAATLLASSQFENETEECESTISSASASAKRFRFASEAMSRLCHDEKHMYRKYEIGYLDRFEKELLWKDLDKWVPRKHSEADDFVPIHRVQKIRTTEDKSIIWDRANKTDNT</sequence>
<evidence type="ECO:0000313" key="2">
    <source>
        <dbReference type="EMBL" id="CAK3762278.1"/>
    </source>
</evidence>
<organism evidence="2 3">
    <name type="scientific">Lecanosticta acicola</name>
    <dbReference type="NCBI Taxonomy" id="111012"/>
    <lineage>
        <taxon>Eukaryota</taxon>
        <taxon>Fungi</taxon>
        <taxon>Dikarya</taxon>
        <taxon>Ascomycota</taxon>
        <taxon>Pezizomycotina</taxon>
        <taxon>Dothideomycetes</taxon>
        <taxon>Dothideomycetidae</taxon>
        <taxon>Mycosphaerellales</taxon>
        <taxon>Mycosphaerellaceae</taxon>
        <taxon>Lecanosticta</taxon>
    </lineage>
</organism>
<dbReference type="Proteomes" id="UP001296104">
    <property type="component" value="Unassembled WGS sequence"/>
</dbReference>
<keyword evidence="3" id="KW-1185">Reference proteome</keyword>
<evidence type="ECO:0000259" key="1">
    <source>
        <dbReference type="Pfam" id="PF04457"/>
    </source>
</evidence>
<evidence type="ECO:0000313" key="3">
    <source>
        <dbReference type="Proteomes" id="UP001296104"/>
    </source>
</evidence>
<gene>
    <name evidence="2" type="ORF">LECACI_7A000316</name>
</gene>
<dbReference type="EMBL" id="CAVMBE010000001">
    <property type="protein sequence ID" value="CAK3762278.1"/>
    <property type="molecule type" value="Genomic_DNA"/>
</dbReference>
<reference evidence="2" key="1">
    <citation type="submission" date="2023-11" db="EMBL/GenBank/DDBJ databases">
        <authorList>
            <person name="Alioto T."/>
            <person name="Alioto T."/>
            <person name="Gomez Garrido J."/>
        </authorList>
    </citation>
    <scope>NUCLEOTIDE SEQUENCE</scope>
</reference>
<protein>
    <recommendedName>
        <fullName evidence="1">MJ1316 RNA cyclic group end recognition domain-containing protein</fullName>
    </recommendedName>
</protein>
<name>A0AAI8W0U5_9PEZI</name>
<feature type="domain" description="MJ1316 RNA cyclic group end recognition" evidence="1">
    <location>
        <begin position="449"/>
        <end position="521"/>
    </location>
</feature>
<comment type="caution">
    <text evidence="2">The sequence shown here is derived from an EMBL/GenBank/DDBJ whole genome shotgun (WGS) entry which is preliminary data.</text>
</comment>
<dbReference type="Pfam" id="PF04457">
    <property type="entry name" value="MJ1316"/>
    <property type="match status" value="1"/>
</dbReference>